<proteinExistence type="predicted"/>
<comment type="caution">
    <text evidence="1">The sequence shown here is derived from an EMBL/GenBank/DDBJ whole genome shotgun (WGS) entry which is preliminary data.</text>
</comment>
<evidence type="ECO:0000313" key="1">
    <source>
        <dbReference type="EMBL" id="TPG46517.1"/>
    </source>
</evidence>
<gene>
    <name evidence="1" type="ORF">EAH76_23125</name>
</gene>
<accession>A0A502FAV7</accession>
<name>A0A502FAV7_9SPHN</name>
<dbReference type="AlphaFoldDB" id="A0A502FAV7"/>
<keyword evidence="2" id="KW-1185">Reference proteome</keyword>
<evidence type="ECO:0000313" key="2">
    <source>
        <dbReference type="Proteomes" id="UP000319931"/>
    </source>
</evidence>
<dbReference type="Proteomes" id="UP000319931">
    <property type="component" value="Unassembled WGS sequence"/>
</dbReference>
<organism evidence="1 2">
    <name type="scientific">Sphingomonas glacialis</name>
    <dbReference type="NCBI Taxonomy" id="658225"/>
    <lineage>
        <taxon>Bacteria</taxon>
        <taxon>Pseudomonadati</taxon>
        <taxon>Pseudomonadota</taxon>
        <taxon>Alphaproteobacteria</taxon>
        <taxon>Sphingomonadales</taxon>
        <taxon>Sphingomonadaceae</taxon>
        <taxon>Sphingomonas</taxon>
    </lineage>
</organism>
<dbReference type="EMBL" id="RCZC01000013">
    <property type="protein sequence ID" value="TPG46517.1"/>
    <property type="molecule type" value="Genomic_DNA"/>
</dbReference>
<protein>
    <submittedName>
        <fullName evidence="1">Uncharacterized protein</fullName>
    </submittedName>
</protein>
<sequence>MLAPVDMGAGPILPALEPRALIAVEATAIIGSHSRLGRIDTTLLALVTDSFSSSQATACNALVDALLLACLTLIDALRLRCPGQHQSRSQGGGVA</sequence>
<reference evidence="1 2" key="1">
    <citation type="journal article" date="2019" name="Environ. Microbiol.">
        <title>Species interactions and distinct microbial communities in high Arctic permafrost affected cryosols are associated with the CH4 and CO2 gas fluxes.</title>
        <authorList>
            <person name="Altshuler I."/>
            <person name="Hamel J."/>
            <person name="Turney S."/>
            <person name="Magnuson E."/>
            <person name="Levesque R."/>
            <person name="Greer C."/>
            <person name="Whyte L.G."/>
        </authorList>
    </citation>
    <scope>NUCLEOTIDE SEQUENCE [LARGE SCALE GENOMIC DNA]</scope>
    <source>
        <strain evidence="1 2">E6.1</strain>
    </source>
</reference>